<organism evidence="1 2">
    <name type="scientific">Portunus trituberculatus</name>
    <name type="common">Swimming crab</name>
    <name type="synonym">Neptunus trituberculatus</name>
    <dbReference type="NCBI Taxonomy" id="210409"/>
    <lineage>
        <taxon>Eukaryota</taxon>
        <taxon>Metazoa</taxon>
        <taxon>Ecdysozoa</taxon>
        <taxon>Arthropoda</taxon>
        <taxon>Crustacea</taxon>
        <taxon>Multicrustacea</taxon>
        <taxon>Malacostraca</taxon>
        <taxon>Eumalacostraca</taxon>
        <taxon>Eucarida</taxon>
        <taxon>Decapoda</taxon>
        <taxon>Pleocyemata</taxon>
        <taxon>Brachyura</taxon>
        <taxon>Eubrachyura</taxon>
        <taxon>Portunoidea</taxon>
        <taxon>Portunidae</taxon>
        <taxon>Portuninae</taxon>
        <taxon>Portunus</taxon>
    </lineage>
</organism>
<gene>
    <name evidence="1" type="ORF">E2C01_056228</name>
</gene>
<protein>
    <submittedName>
        <fullName evidence="1">Uncharacterized protein</fullName>
    </submittedName>
</protein>
<name>A0A5B7GXJ8_PORTR</name>
<comment type="caution">
    <text evidence="1">The sequence shown here is derived from an EMBL/GenBank/DDBJ whole genome shotgun (WGS) entry which is preliminary data.</text>
</comment>
<dbReference type="EMBL" id="VSRR010019346">
    <property type="protein sequence ID" value="MPC62145.1"/>
    <property type="molecule type" value="Genomic_DNA"/>
</dbReference>
<evidence type="ECO:0000313" key="1">
    <source>
        <dbReference type="EMBL" id="MPC62145.1"/>
    </source>
</evidence>
<proteinExistence type="predicted"/>
<accession>A0A5B7GXJ8</accession>
<evidence type="ECO:0000313" key="2">
    <source>
        <dbReference type="Proteomes" id="UP000324222"/>
    </source>
</evidence>
<dbReference type="Proteomes" id="UP000324222">
    <property type="component" value="Unassembled WGS sequence"/>
</dbReference>
<reference evidence="1 2" key="1">
    <citation type="submission" date="2019-05" db="EMBL/GenBank/DDBJ databases">
        <title>Another draft genome of Portunus trituberculatus and its Hox gene families provides insights of decapod evolution.</title>
        <authorList>
            <person name="Jeong J.-H."/>
            <person name="Song I."/>
            <person name="Kim S."/>
            <person name="Choi T."/>
            <person name="Kim D."/>
            <person name="Ryu S."/>
            <person name="Kim W."/>
        </authorList>
    </citation>
    <scope>NUCLEOTIDE SEQUENCE [LARGE SCALE GENOMIC DNA]</scope>
    <source>
        <tissue evidence="1">Muscle</tissue>
    </source>
</reference>
<keyword evidence="2" id="KW-1185">Reference proteome</keyword>
<sequence>MDGKRAVDCSSDVAVLLMQGGDMRASFNAVYQLGMTLILCVPKINKAEVTERRCPSRCCATRQQECLSRRLHITSTPIRRVRP</sequence>
<dbReference type="AlphaFoldDB" id="A0A5B7GXJ8"/>